<dbReference type="EMBL" id="CP018099">
    <property type="protein sequence ID" value="APF20774.1"/>
    <property type="molecule type" value="Genomic_DNA"/>
</dbReference>
<dbReference type="Gene3D" id="3.40.50.720">
    <property type="entry name" value="NAD(P)-binding Rossmann-like Domain"/>
    <property type="match status" value="1"/>
</dbReference>
<dbReference type="PaxDb" id="880073-Calab_1109"/>
<feature type="domain" description="XdhC- CoxI" evidence="1">
    <location>
        <begin position="12"/>
        <end position="67"/>
    </location>
</feature>
<evidence type="ECO:0000313" key="6">
    <source>
        <dbReference type="Proteomes" id="UP000183868"/>
    </source>
</evidence>
<dbReference type="FunCoup" id="H1XWF5">
    <property type="interactions" value="58"/>
</dbReference>
<proteinExistence type="predicted"/>
<gene>
    <name evidence="3" type="ORF">Cabys_4029</name>
    <name evidence="4" type="ORF">Calab_1109</name>
</gene>
<evidence type="ECO:0000313" key="4">
    <source>
        <dbReference type="EMBL" id="EHO40737.1"/>
    </source>
</evidence>
<organism evidence="4 5">
    <name type="scientific">Caldithrix abyssi DSM 13497</name>
    <dbReference type="NCBI Taxonomy" id="880073"/>
    <lineage>
        <taxon>Bacteria</taxon>
        <taxon>Pseudomonadati</taxon>
        <taxon>Calditrichota</taxon>
        <taxon>Calditrichia</taxon>
        <taxon>Calditrichales</taxon>
        <taxon>Calditrichaceae</taxon>
        <taxon>Caldithrix</taxon>
    </lineage>
</organism>
<dbReference type="Proteomes" id="UP000183868">
    <property type="component" value="Chromosome"/>
</dbReference>
<evidence type="ECO:0000313" key="3">
    <source>
        <dbReference type="EMBL" id="APF20774.1"/>
    </source>
</evidence>
<reference evidence="3 6" key="2">
    <citation type="submission" date="2016-11" db="EMBL/GenBank/DDBJ databases">
        <title>Genomic analysis of Caldithrix abyssi and proposal of a novel bacterial phylum Caldithrichaeota.</title>
        <authorList>
            <person name="Kublanov I."/>
            <person name="Sigalova O."/>
            <person name="Gavrilov S."/>
            <person name="Lebedinsky A."/>
            <person name="Ivanova N."/>
            <person name="Daum C."/>
            <person name="Reddy T."/>
            <person name="Klenk H.P."/>
            <person name="Goker M."/>
            <person name="Reva O."/>
            <person name="Miroshnichenko M."/>
            <person name="Kyprides N."/>
            <person name="Woyke T."/>
            <person name="Gelfand M."/>
        </authorList>
    </citation>
    <scope>NUCLEOTIDE SEQUENCE [LARGE SCALE GENOMIC DNA]</scope>
    <source>
        <strain evidence="3 6">LF13</strain>
    </source>
</reference>
<keyword evidence="5" id="KW-1185">Reference proteome</keyword>
<evidence type="ECO:0000259" key="2">
    <source>
        <dbReference type="Pfam" id="PF13478"/>
    </source>
</evidence>
<evidence type="ECO:0000259" key="1">
    <source>
        <dbReference type="Pfam" id="PF02625"/>
    </source>
</evidence>
<dbReference type="InParanoid" id="H1XWF5"/>
<dbReference type="KEGG" id="caby:Cabys_4029"/>
<evidence type="ECO:0000313" key="5">
    <source>
        <dbReference type="Proteomes" id="UP000004671"/>
    </source>
</evidence>
<dbReference type="Proteomes" id="UP000004671">
    <property type="component" value="Chromosome"/>
</dbReference>
<dbReference type="InterPro" id="IPR003777">
    <property type="entry name" value="XdhC_CoxI"/>
</dbReference>
<dbReference type="EMBL" id="CM001402">
    <property type="protein sequence ID" value="EHO40737.1"/>
    <property type="molecule type" value="Genomic_DNA"/>
</dbReference>
<dbReference type="Pfam" id="PF13478">
    <property type="entry name" value="XdhC_C"/>
    <property type="match status" value="1"/>
</dbReference>
<feature type="domain" description="XdhC Rossmann" evidence="2">
    <location>
        <begin position="104"/>
        <end position="246"/>
    </location>
</feature>
<dbReference type="PANTHER" id="PTHR30388:SF6">
    <property type="entry name" value="XANTHINE DEHYDROGENASE SUBUNIT A-RELATED"/>
    <property type="match status" value="1"/>
</dbReference>
<dbReference type="OrthoDB" id="9773039at2"/>
<dbReference type="Pfam" id="PF02625">
    <property type="entry name" value="XdhC_CoxI"/>
    <property type="match status" value="1"/>
</dbReference>
<dbReference type="PANTHER" id="PTHR30388">
    <property type="entry name" value="ALDEHYDE OXIDOREDUCTASE MOLYBDENUM COFACTOR ASSEMBLY PROTEIN"/>
    <property type="match status" value="1"/>
</dbReference>
<sequence>MKEIYQKLAEAIEQNRSGVLLTVIDVKGSSPGKMGGKMLVFEDGEHFGTVGGGQIEYLAIQEALDNMSRNAAWRNSYVLSEDAGMLCGGKVEILYEPFGLKEKLIIFGAGHVGSALADLAPKANFFTTVVDNRPEYARQERLPAAHRVLCGDYPQVFEELRFDENTYIMVMTHGHGFDQIIADYCLKQPFKYLGVIGSRKKARTFFKELTEAGHTQEEIARVFMPVGFDIGAETPFEIAISIMAELIAVRYEKPLEGRSLKKLVAKKE</sequence>
<dbReference type="RefSeq" id="WP_006927761.1">
    <property type="nucleotide sequence ID" value="NZ_CM001402.1"/>
</dbReference>
<dbReference type="eggNOG" id="COG1975">
    <property type="taxonomic scope" value="Bacteria"/>
</dbReference>
<protein>
    <submittedName>
        <fullName evidence="3">Xanthine dehydrogenase accessory factor</fullName>
    </submittedName>
    <submittedName>
        <fullName evidence="4">XshC-Cox1-family protein</fullName>
    </submittedName>
</protein>
<dbReference type="HOGENOM" id="CLU_041115_4_1_0"/>
<name>H1XWF5_CALAY</name>
<dbReference type="InterPro" id="IPR027051">
    <property type="entry name" value="XdhC_Rossmann_dom"/>
</dbReference>
<reference evidence="4 5" key="1">
    <citation type="submission" date="2011-09" db="EMBL/GenBank/DDBJ databases">
        <title>The permanent draft genome of Caldithrix abyssi DSM 13497.</title>
        <authorList>
            <consortium name="US DOE Joint Genome Institute (JGI-PGF)"/>
            <person name="Lucas S."/>
            <person name="Han J."/>
            <person name="Lapidus A."/>
            <person name="Bruce D."/>
            <person name="Goodwin L."/>
            <person name="Pitluck S."/>
            <person name="Peters L."/>
            <person name="Kyrpides N."/>
            <person name="Mavromatis K."/>
            <person name="Ivanova N."/>
            <person name="Mikhailova N."/>
            <person name="Chertkov O."/>
            <person name="Detter J.C."/>
            <person name="Tapia R."/>
            <person name="Han C."/>
            <person name="Land M."/>
            <person name="Hauser L."/>
            <person name="Markowitz V."/>
            <person name="Cheng J.-F."/>
            <person name="Hugenholtz P."/>
            <person name="Woyke T."/>
            <person name="Wu D."/>
            <person name="Spring S."/>
            <person name="Brambilla E."/>
            <person name="Klenk H.-P."/>
            <person name="Eisen J.A."/>
        </authorList>
    </citation>
    <scope>NUCLEOTIDE SEQUENCE [LARGE SCALE GENOMIC DNA]</scope>
    <source>
        <strain evidence="4 5">DSM 13497</strain>
    </source>
</reference>
<accession>H1XWF5</accession>
<dbReference type="AlphaFoldDB" id="H1XWF5"/>
<dbReference type="STRING" id="880073.Cabys_4029"/>
<dbReference type="InterPro" id="IPR052698">
    <property type="entry name" value="MoCofactor_Util/Proc"/>
</dbReference>